<dbReference type="InterPro" id="IPR008138">
    <property type="entry name" value="SapB_2"/>
</dbReference>
<dbReference type="Pfam" id="PF03489">
    <property type="entry name" value="SapB_2"/>
    <property type="match status" value="1"/>
</dbReference>
<keyword evidence="3" id="KW-1185">Reference proteome</keyword>
<dbReference type="InParanoid" id="A0A6J2WIQ2"/>
<evidence type="ECO:0000313" key="4">
    <source>
        <dbReference type="RefSeq" id="XP_030644239.1"/>
    </source>
</evidence>
<dbReference type="AlphaFoldDB" id="A0A6J2WIQ2"/>
<evidence type="ECO:0000259" key="2">
    <source>
        <dbReference type="PROSITE" id="PS50015"/>
    </source>
</evidence>
<dbReference type="InterPro" id="IPR008139">
    <property type="entry name" value="SaposinB_dom"/>
</dbReference>
<dbReference type="GO" id="GO:0042742">
    <property type="term" value="P:defense response to bacterium"/>
    <property type="evidence" value="ECO:0007669"/>
    <property type="project" value="InterPro"/>
</dbReference>
<dbReference type="RefSeq" id="XP_030644239.1">
    <property type="nucleotide sequence ID" value="XM_030788379.1"/>
</dbReference>
<gene>
    <name evidence="4" type="primary">LOC115824388</name>
</gene>
<dbReference type="PROSITE" id="PS50015">
    <property type="entry name" value="SAP_B"/>
    <property type="match status" value="1"/>
</dbReference>
<dbReference type="SMART" id="SM00741">
    <property type="entry name" value="SapB"/>
    <property type="match status" value="1"/>
</dbReference>
<keyword evidence="1" id="KW-1015">Disulfide bond</keyword>
<dbReference type="GeneID" id="115824388"/>
<dbReference type="InterPro" id="IPR011001">
    <property type="entry name" value="Saposin-like"/>
</dbReference>
<sequence length="135" mass="15398">MLEIADIMSVAKMKMMSKDALRMERTDMSFGGHMIGYQAANVNLEVMPEAQLPELCWACKWILNKVKKQISNGTDQETIKNKLISVCDQIGFLKSKCKSFVKKYLNTLIEELSTTDDPRTICVNLKACKPKTMEW</sequence>
<organism evidence="3 4">
    <name type="scientific">Chanos chanos</name>
    <name type="common">Milkfish</name>
    <name type="synonym">Mugil chanos</name>
    <dbReference type="NCBI Taxonomy" id="29144"/>
    <lineage>
        <taxon>Eukaryota</taxon>
        <taxon>Metazoa</taxon>
        <taxon>Chordata</taxon>
        <taxon>Craniata</taxon>
        <taxon>Vertebrata</taxon>
        <taxon>Euteleostomi</taxon>
        <taxon>Actinopterygii</taxon>
        <taxon>Neopterygii</taxon>
        <taxon>Teleostei</taxon>
        <taxon>Ostariophysi</taxon>
        <taxon>Gonorynchiformes</taxon>
        <taxon>Chanidae</taxon>
        <taxon>Chanos</taxon>
    </lineage>
</organism>
<evidence type="ECO:0000256" key="1">
    <source>
        <dbReference type="ARBA" id="ARBA00023157"/>
    </source>
</evidence>
<protein>
    <submittedName>
        <fullName evidence="4">Antimicrobial peptide NK-lysin-like</fullName>
    </submittedName>
</protein>
<name>A0A6J2WIQ2_CHACN</name>
<dbReference type="InterPro" id="IPR007856">
    <property type="entry name" value="SapB_1"/>
</dbReference>
<accession>A0A6J2WIQ2</accession>
<dbReference type="Proteomes" id="UP000504632">
    <property type="component" value="Chromosome 1"/>
</dbReference>
<dbReference type="PANTHER" id="PTHR15541">
    <property type="entry name" value="GRANULYSIN RELATED"/>
    <property type="match status" value="1"/>
</dbReference>
<evidence type="ECO:0000313" key="3">
    <source>
        <dbReference type="Proteomes" id="UP000504632"/>
    </source>
</evidence>
<dbReference type="Gene3D" id="1.10.225.10">
    <property type="entry name" value="Saposin-like"/>
    <property type="match status" value="1"/>
</dbReference>
<dbReference type="Pfam" id="PF05184">
    <property type="entry name" value="SapB_1"/>
    <property type="match status" value="1"/>
</dbReference>
<dbReference type="GO" id="GO:0006629">
    <property type="term" value="P:lipid metabolic process"/>
    <property type="evidence" value="ECO:0007669"/>
    <property type="project" value="InterPro"/>
</dbReference>
<dbReference type="OrthoDB" id="69496at2759"/>
<dbReference type="PANTHER" id="PTHR15541:SF2">
    <property type="entry name" value="GRANULYSIN"/>
    <property type="match status" value="1"/>
</dbReference>
<dbReference type="SUPFAM" id="SSF47862">
    <property type="entry name" value="Saposin"/>
    <property type="match status" value="1"/>
</dbReference>
<dbReference type="InterPro" id="IPR038847">
    <property type="entry name" value="Granulysin-like"/>
</dbReference>
<proteinExistence type="predicted"/>
<feature type="domain" description="Saposin B-type" evidence="2">
    <location>
        <begin position="52"/>
        <end position="132"/>
    </location>
</feature>
<reference evidence="4" key="1">
    <citation type="submission" date="2025-08" db="UniProtKB">
        <authorList>
            <consortium name="RefSeq"/>
        </authorList>
    </citation>
    <scope>IDENTIFICATION</scope>
</reference>